<evidence type="ECO:0000313" key="2">
    <source>
        <dbReference type="Proteomes" id="UP000663859"/>
    </source>
</evidence>
<sequence length="117" mass="13902">MRKNRPEPRFHEVFERERITFLLDPPYSSFWRLARSRIAWQKFVTERPSFACPPISPFYVKMYEFICFWHVPKNPHGFWAVGPKTLPAHKKGALPYIVHYGSRRKAARAARTRCPLA</sequence>
<organism evidence="1 2">
    <name type="scientific">Candidatus Methylacidithermus pantelleriae</name>
    <dbReference type="NCBI Taxonomy" id="2744239"/>
    <lineage>
        <taxon>Bacteria</taxon>
        <taxon>Pseudomonadati</taxon>
        <taxon>Verrucomicrobiota</taxon>
        <taxon>Methylacidiphilae</taxon>
        <taxon>Methylacidiphilales</taxon>
        <taxon>Methylacidiphilaceae</taxon>
        <taxon>Candidatus Methylacidithermus</taxon>
    </lineage>
</organism>
<protein>
    <submittedName>
        <fullName evidence="1">Uncharacterized protein</fullName>
    </submittedName>
</protein>
<dbReference type="Proteomes" id="UP000663859">
    <property type="component" value="Unassembled WGS sequence"/>
</dbReference>
<gene>
    <name evidence="1" type="ORF">MPNT_130029</name>
</gene>
<keyword evidence="2" id="KW-1185">Reference proteome</keyword>
<accession>A0A8J2BNB6</accession>
<proteinExistence type="predicted"/>
<dbReference type="EMBL" id="CAJNOB010000005">
    <property type="protein sequence ID" value="CAF0692975.1"/>
    <property type="molecule type" value="Genomic_DNA"/>
</dbReference>
<comment type="caution">
    <text evidence="1">The sequence shown here is derived from an EMBL/GenBank/DDBJ whole genome shotgun (WGS) entry which is preliminary data.</text>
</comment>
<dbReference type="AlphaFoldDB" id="A0A8J2BNB6"/>
<reference evidence="1" key="1">
    <citation type="submission" date="2021-02" db="EMBL/GenBank/DDBJ databases">
        <authorList>
            <person name="Cremers G."/>
            <person name="Picone N."/>
        </authorList>
    </citation>
    <scope>NUCLEOTIDE SEQUENCE</scope>
    <source>
        <strain evidence="1">PQ17</strain>
    </source>
</reference>
<name>A0A8J2BNB6_9BACT</name>
<evidence type="ECO:0000313" key="1">
    <source>
        <dbReference type="EMBL" id="CAF0692975.1"/>
    </source>
</evidence>